<evidence type="ECO:0000313" key="2">
    <source>
        <dbReference type="EMBL" id="TNC21081.1"/>
    </source>
</evidence>
<protein>
    <submittedName>
        <fullName evidence="2">Uncharacterized protein</fullName>
    </submittedName>
</protein>
<evidence type="ECO:0000256" key="1">
    <source>
        <dbReference type="SAM" id="Phobius"/>
    </source>
</evidence>
<accession>A0A5C4LWL9</accession>
<keyword evidence="1" id="KW-0472">Membrane</keyword>
<keyword evidence="1" id="KW-1133">Transmembrane helix</keyword>
<name>A0A5C4LWL9_9PSEU</name>
<dbReference type="EMBL" id="VDFW01000037">
    <property type="protein sequence ID" value="TNC21081.1"/>
    <property type="molecule type" value="Genomic_DNA"/>
</dbReference>
<dbReference type="AlphaFoldDB" id="A0A5C4LWL9"/>
<organism evidence="2 3">
    <name type="scientific">Amycolatopsis alkalitolerans</name>
    <dbReference type="NCBI Taxonomy" id="2547244"/>
    <lineage>
        <taxon>Bacteria</taxon>
        <taxon>Bacillati</taxon>
        <taxon>Actinomycetota</taxon>
        <taxon>Actinomycetes</taxon>
        <taxon>Pseudonocardiales</taxon>
        <taxon>Pseudonocardiaceae</taxon>
        <taxon>Amycolatopsis</taxon>
    </lineage>
</organism>
<dbReference type="OrthoDB" id="3696538at2"/>
<proteinExistence type="predicted"/>
<evidence type="ECO:0000313" key="3">
    <source>
        <dbReference type="Proteomes" id="UP000305546"/>
    </source>
</evidence>
<sequence>MFVLVLVWRYGARKARRAAETARAGARAVSLAGRVLLMAAGMVGVQWLLVTHASDVTLRVVALALPDLIAAHVLTRALTVTDLSTRRRGDRR</sequence>
<comment type="caution">
    <text evidence="2">The sequence shown here is derived from an EMBL/GenBank/DDBJ whole genome shotgun (WGS) entry which is preliminary data.</text>
</comment>
<keyword evidence="1" id="KW-0812">Transmembrane</keyword>
<dbReference type="Proteomes" id="UP000305546">
    <property type="component" value="Unassembled WGS sequence"/>
</dbReference>
<keyword evidence="3" id="KW-1185">Reference proteome</keyword>
<feature type="transmembrane region" description="Helical" evidence="1">
    <location>
        <begin position="31"/>
        <end position="50"/>
    </location>
</feature>
<dbReference type="RefSeq" id="WP_139100036.1">
    <property type="nucleotide sequence ID" value="NZ_VDFW01000037.1"/>
</dbReference>
<gene>
    <name evidence="2" type="ORF">FG385_29285</name>
</gene>
<feature type="transmembrane region" description="Helical" evidence="1">
    <location>
        <begin position="56"/>
        <end position="78"/>
    </location>
</feature>
<reference evidence="2 3" key="1">
    <citation type="submission" date="2019-06" db="EMBL/GenBank/DDBJ databases">
        <title>Amycolatopsis alkalitolerans sp. nov., isolated from Gastrodia elata Blume.</title>
        <authorList>
            <person name="Narsing Rao M.P."/>
            <person name="Li W.J."/>
        </authorList>
    </citation>
    <scope>NUCLEOTIDE SEQUENCE [LARGE SCALE GENOMIC DNA]</scope>
    <source>
        <strain evidence="2 3">SYSUP0005</strain>
    </source>
</reference>